<dbReference type="EMBL" id="MNCJ02000326">
    <property type="protein sequence ID" value="KAF5783257.1"/>
    <property type="molecule type" value="Genomic_DNA"/>
</dbReference>
<dbReference type="Gramene" id="mRNA:HanXRQr2_Chr11g0505841">
    <property type="protein sequence ID" value="mRNA:HanXRQr2_Chr11g0505841"/>
    <property type="gene ID" value="HanXRQr2_Chr11g0505841"/>
</dbReference>
<reference evidence="1" key="1">
    <citation type="journal article" date="2017" name="Nature">
        <title>The sunflower genome provides insights into oil metabolism, flowering and Asterid evolution.</title>
        <authorList>
            <person name="Badouin H."/>
            <person name="Gouzy J."/>
            <person name="Grassa C.J."/>
            <person name="Murat F."/>
            <person name="Staton S.E."/>
            <person name="Cottret L."/>
            <person name="Lelandais-Briere C."/>
            <person name="Owens G.L."/>
            <person name="Carrere S."/>
            <person name="Mayjonade B."/>
            <person name="Legrand L."/>
            <person name="Gill N."/>
            <person name="Kane N.C."/>
            <person name="Bowers J.E."/>
            <person name="Hubner S."/>
            <person name="Bellec A."/>
            <person name="Berard A."/>
            <person name="Berges H."/>
            <person name="Blanchet N."/>
            <person name="Boniface M.C."/>
            <person name="Brunel D."/>
            <person name="Catrice O."/>
            <person name="Chaidir N."/>
            <person name="Claudel C."/>
            <person name="Donnadieu C."/>
            <person name="Faraut T."/>
            <person name="Fievet G."/>
            <person name="Helmstetter N."/>
            <person name="King M."/>
            <person name="Knapp S.J."/>
            <person name="Lai Z."/>
            <person name="Le Paslier M.C."/>
            <person name="Lippi Y."/>
            <person name="Lorenzon L."/>
            <person name="Mandel J.R."/>
            <person name="Marage G."/>
            <person name="Marchand G."/>
            <person name="Marquand E."/>
            <person name="Bret-Mestries E."/>
            <person name="Morien E."/>
            <person name="Nambeesan S."/>
            <person name="Nguyen T."/>
            <person name="Pegot-Espagnet P."/>
            <person name="Pouilly N."/>
            <person name="Raftis F."/>
            <person name="Sallet E."/>
            <person name="Schiex T."/>
            <person name="Thomas J."/>
            <person name="Vandecasteele C."/>
            <person name="Vares D."/>
            <person name="Vear F."/>
            <person name="Vautrin S."/>
            <person name="Crespi M."/>
            <person name="Mangin B."/>
            <person name="Burke J.M."/>
            <person name="Salse J."/>
            <person name="Munos S."/>
            <person name="Vincourt P."/>
            <person name="Rieseberg L.H."/>
            <person name="Langlade N.B."/>
        </authorList>
    </citation>
    <scope>NUCLEOTIDE SEQUENCE</scope>
    <source>
        <tissue evidence="1">Leaves</tissue>
    </source>
</reference>
<proteinExistence type="predicted"/>
<name>A0A9K3HRQ0_HELAN</name>
<dbReference type="Proteomes" id="UP000215914">
    <property type="component" value="Unassembled WGS sequence"/>
</dbReference>
<evidence type="ECO:0000313" key="2">
    <source>
        <dbReference type="Proteomes" id="UP000215914"/>
    </source>
</evidence>
<dbReference type="AlphaFoldDB" id="A0A9K3HRQ0"/>
<comment type="caution">
    <text evidence="1">The sequence shown here is derived from an EMBL/GenBank/DDBJ whole genome shotgun (WGS) entry which is preliminary data.</text>
</comment>
<evidence type="ECO:0000313" key="1">
    <source>
        <dbReference type="EMBL" id="KAF5783257.1"/>
    </source>
</evidence>
<protein>
    <submittedName>
        <fullName evidence="1">Uncharacterized protein</fullName>
    </submittedName>
</protein>
<keyword evidence="2" id="KW-1185">Reference proteome</keyword>
<reference evidence="1" key="2">
    <citation type="submission" date="2020-06" db="EMBL/GenBank/DDBJ databases">
        <title>Helianthus annuus Genome sequencing and assembly Release 2.</title>
        <authorList>
            <person name="Gouzy J."/>
            <person name="Langlade N."/>
            <person name="Munos S."/>
        </authorList>
    </citation>
    <scope>NUCLEOTIDE SEQUENCE</scope>
    <source>
        <tissue evidence="1">Leaves</tissue>
    </source>
</reference>
<organism evidence="1 2">
    <name type="scientific">Helianthus annuus</name>
    <name type="common">Common sunflower</name>
    <dbReference type="NCBI Taxonomy" id="4232"/>
    <lineage>
        <taxon>Eukaryota</taxon>
        <taxon>Viridiplantae</taxon>
        <taxon>Streptophyta</taxon>
        <taxon>Embryophyta</taxon>
        <taxon>Tracheophyta</taxon>
        <taxon>Spermatophyta</taxon>
        <taxon>Magnoliopsida</taxon>
        <taxon>eudicotyledons</taxon>
        <taxon>Gunneridae</taxon>
        <taxon>Pentapetalae</taxon>
        <taxon>asterids</taxon>
        <taxon>campanulids</taxon>
        <taxon>Asterales</taxon>
        <taxon>Asteraceae</taxon>
        <taxon>Asteroideae</taxon>
        <taxon>Heliantheae alliance</taxon>
        <taxon>Heliantheae</taxon>
        <taxon>Helianthus</taxon>
    </lineage>
</organism>
<accession>A0A9K3HRQ0</accession>
<sequence>MMVFVPVVVKALSPRKEVVLKDNQHSSNNISSSSKVAIKEEARVVVIKGEGSRVVTKADRVVTKADTVAIKADTVATKVDSLKGEEVGHKGVDAVVEVAVIHSSILQEELRHLSDVVGLDLGRPFPSCTKQHKLLNSLCRHCSQRHLEHQLKCMPSHYPLSRWWMSQRISCSSYQCSKKNPASLSHMPPANKSLRFPLRPRKGRIRESCIVKANHFFAELPDKDLHQYDFLCI</sequence>
<gene>
    <name evidence="1" type="ORF">HanXRQr2_Chr11g0505841</name>
</gene>